<dbReference type="InterPro" id="IPR017961">
    <property type="entry name" value="DNA_pol_Y-fam_little_finger"/>
</dbReference>
<dbReference type="RefSeq" id="WP_205261361.1">
    <property type="nucleotide sequence ID" value="NZ_JAERWK010000017.1"/>
</dbReference>
<protein>
    <recommendedName>
        <fullName evidence="2">DNA polymerase Y-family little finger domain-containing protein</fullName>
    </recommendedName>
</protein>
<evidence type="ECO:0000259" key="2">
    <source>
        <dbReference type="Pfam" id="PF11799"/>
    </source>
</evidence>
<reference evidence="3" key="1">
    <citation type="submission" date="2021-01" db="EMBL/GenBank/DDBJ databases">
        <title>YIM 132084 draft genome.</title>
        <authorList>
            <person name="An D."/>
        </authorList>
    </citation>
    <scope>NUCLEOTIDE SEQUENCE</scope>
    <source>
        <strain evidence="3">YIM 132084</strain>
    </source>
</reference>
<dbReference type="Proteomes" id="UP000663792">
    <property type="component" value="Unassembled WGS sequence"/>
</dbReference>
<name>A0A938YHT5_9ACTN</name>
<feature type="region of interest" description="Disordered" evidence="1">
    <location>
        <begin position="21"/>
        <end position="43"/>
    </location>
</feature>
<dbReference type="Pfam" id="PF11799">
    <property type="entry name" value="IMS_C"/>
    <property type="match status" value="1"/>
</dbReference>
<sequence length="85" mass="8913">MPRGCHRAGLAASRLVLTLHPAGGGDAGSRPETRRSAPLPATADPAVWRRIARDLLDRTAVPPLDRLGVTLTGLVPADQVQAALF</sequence>
<feature type="domain" description="DNA polymerase Y-family little finger" evidence="2">
    <location>
        <begin position="6"/>
        <end position="84"/>
    </location>
</feature>
<dbReference type="GO" id="GO:0003684">
    <property type="term" value="F:damaged DNA binding"/>
    <property type="evidence" value="ECO:0007669"/>
    <property type="project" value="InterPro"/>
</dbReference>
<dbReference type="EMBL" id="JAERWK010000017">
    <property type="protein sequence ID" value="MBM9468404.1"/>
    <property type="molecule type" value="Genomic_DNA"/>
</dbReference>
<proteinExistence type="predicted"/>
<accession>A0A938YHT5</accession>
<dbReference type="AlphaFoldDB" id="A0A938YHT5"/>
<comment type="caution">
    <text evidence="3">The sequence shown here is derived from an EMBL/GenBank/DDBJ whole genome shotgun (WGS) entry which is preliminary data.</text>
</comment>
<evidence type="ECO:0000256" key="1">
    <source>
        <dbReference type="SAM" id="MobiDB-lite"/>
    </source>
</evidence>
<gene>
    <name evidence="3" type="ORF">JL106_14060</name>
</gene>
<evidence type="ECO:0000313" key="4">
    <source>
        <dbReference type="Proteomes" id="UP000663792"/>
    </source>
</evidence>
<organism evidence="3 4">
    <name type="scientific">Nakamurella leprariae</name>
    <dbReference type="NCBI Taxonomy" id="2803911"/>
    <lineage>
        <taxon>Bacteria</taxon>
        <taxon>Bacillati</taxon>
        <taxon>Actinomycetota</taxon>
        <taxon>Actinomycetes</taxon>
        <taxon>Nakamurellales</taxon>
        <taxon>Nakamurellaceae</taxon>
        <taxon>Nakamurella</taxon>
    </lineage>
</organism>
<keyword evidence="4" id="KW-1185">Reference proteome</keyword>
<evidence type="ECO:0000313" key="3">
    <source>
        <dbReference type="EMBL" id="MBM9468404.1"/>
    </source>
</evidence>
<dbReference type="GO" id="GO:0006281">
    <property type="term" value="P:DNA repair"/>
    <property type="evidence" value="ECO:0007669"/>
    <property type="project" value="InterPro"/>
</dbReference>